<sequence>MTKALWKDDDREEKKDDKTSNSFYLQGYRLWGIVFFILAIGMVMIVFVTKENKKARRFGDDGNPLPPSHAIKCGALTIYVGSTCVLYLVWSGSLLDLDVFFLEPPQQDQALAFSLNMDLAYSSEDYVKSINYYYTYKRVTTDKSVLATAEMKSLGVSRLGNWKSFLASTERTDDDGWLSDEAFESLLFGLEDARVFWHFRSEYTNPTEDDGAMTPNPPNKKNVICGPLKVLRVLPGRSDLDLLHSKLRWSQCITWLMLI</sequence>
<dbReference type="EMBL" id="NQVE01000175">
    <property type="protein sequence ID" value="RAL42050.1"/>
    <property type="molecule type" value="Genomic_DNA"/>
</dbReference>
<keyword evidence="3" id="KW-1185">Reference proteome</keyword>
<comment type="caution">
    <text evidence="2">The sequence shown here is derived from an EMBL/GenBank/DDBJ whole genome shotgun (WGS) entry which is preliminary data.</text>
</comment>
<evidence type="ECO:0000313" key="2">
    <source>
        <dbReference type="EMBL" id="RAL42050.1"/>
    </source>
</evidence>
<feature type="transmembrane region" description="Helical" evidence="1">
    <location>
        <begin position="70"/>
        <end position="90"/>
    </location>
</feature>
<name>A0A328DA57_9ASTE</name>
<accession>A0A328DA57</accession>
<gene>
    <name evidence="2" type="ORF">DM860_011833</name>
</gene>
<protein>
    <submittedName>
        <fullName evidence="2">Uncharacterized protein</fullName>
    </submittedName>
</protein>
<reference evidence="2 3" key="1">
    <citation type="submission" date="2018-06" db="EMBL/GenBank/DDBJ databases">
        <title>The Genome of Cuscuta australis (Dodder) Provides Insight into the Evolution of Plant Parasitism.</title>
        <authorList>
            <person name="Liu H."/>
        </authorList>
    </citation>
    <scope>NUCLEOTIDE SEQUENCE [LARGE SCALE GENOMIC DNA]</scope>
    <source>
        <strain evidence="3">cv. Yunnan</strain>
        <tissue evidence="2">Vines</tissue>
    </source>
</reference>
<evidence type="ECO:0000256" key="1">
    <source>
        <dbReference type="SAM" id="Phobius"/>
    </source>
</evidence>
<keyword evidence="1" id="KW-1133">Transmembrane helix</keyword>
<keyword evidence="1" id="KW-0812">Transmembrane</keyword>
<dbReference type="Proteomes" id="UP000249390">
    <property type="component" value="Unassembled WGS sequence"/>
</dbReference>
<evidence type="ECO:0000313" key="3">
    <source>
        <dbReference type="Proteomes" id="UP000249390"/>
    </source>
</evidence>
<feature type="transmembrane region" description="Helical" evidence="1">
    <location>
        <begin position="28"/>
        <end position="49"/>
    </location>
</feature>
<keyword evidence="1" id="KW-0472">Membrane</keyword>
<organism evidence="2 3">
    <name type="scientific">Cuscuta australis</name>
    <dbReference type="NCBI Taxonomy" id="267555"/>
    <lineage>
        <taxon>Eukaryota</taxon>
        <taxon>Viridiplantae</taxon>
        <taxon>Streptophyta</taxon>
        <taxon>Embryophyta</taxon>
        <taxon>Tracheophyta</taxon>
        <taxon>Spermatophyta</taxon>
        <taxon>Magnoliopsida</taxon>
        <taxon>eudicotyledons</taxon>
        <taxon>Gunneridae</taxon>
        <taxon>Pentapetalae</taxon>
        <taxon>asterids</taxon>
        <taxon>lamiids</taxon>
        <taxon>Solanales</taxon>
        <taxon>Convolvulaceae</taxon>
        <taxon>Cuscuteae</taxon>
        <taxon>Cuscuta</taxon>
        <taxon>Cuscuta subgen. Grammica</taxon>
        <taxon>Cuscuta sect. Cleistogrammica</taxon>
    </lineage>
</organism>
<proteinExistence type="predicted"/>
<dbReference type="AlphaFoldDB" id="A0A328DA57"/>